<dbReference type="PANTHER" id="PTHR46720">
    <property type="entry name" value="HYDROXYLASE, PUTATIVE (AFU_ORTHOLOGUE AFUA_3G01460)-RELATED"/>
    <property type="match status" value="1"/>
</dbReference>
<dbReference type="EMBL" id="CP045096">
    <property type="protein sequence ID" value="QFR01581.1"/>
    <property type="molecule type" value="Genomic_DNA"/>
</dbReference>
<dbReference type="RefSeq" id="WP_152172908.1">
    <property type="nucleotide sequence ID" value="NZ_CP045096.1"/>
</dbReference>
<dbReference type="GO" id="GO:0016491">
    <property type="term" value="F:oxidoreductase activity"/>
    <property type="evidence" value="ECO:0007669"/>
    <property type="project" value="UniProtKB-KW"/>
</dbReference>
<reference evidence="5 6" key="1">
    <citation type="submission" date="2019-10" db="EMBL/GenBank/DDBJ databases">
        <title>Streptomyces sp. strain GY16 isolated from leaves of Broussonetia papyrifera.</title>
        <authorList>
            <person name="Mo P."/>
        </authorList>
    </citation>
    <scope>NUCLEOTIDE SEQUENCE [LARGE SCALE GENOMIC DNA]</scope>
    <source>
        <strain evidence="5 6">GY16</strain>
    </source>
</reference>
<evidence type="ECO:0000313" key="6">
    <source>
        <dbReference type="Proteomes" id="UP000327294"/>
    </source>
</evidence>
<dbReference type="SUPFAM" id="SSF51905">
    <property type="entry name" value="FAD/NAD(P)-binding domain"/>
    <property type="match status" value="1"/>
</dbReference>
<dbReference type="Gene3D" id="3.50.50.60">
    <property type="entry name" value="FAD/NAD(P)-binding domain"/>
    <property type="match status" value="1"/>
</dbReference>
<sequence>MVLYRPELAGVPADAARREGVNLLPLGLTVTALVNGPSGVEVTFTDGGEAHYGLVVGADGIRSTVRRHVFGERYQPRYVGGMSLRWMVHGDGLDLQQGFHFGPGGGLVVAHLKNGPTHISSGFTTEPIEYQDRAQGVARLRSIIPTASGTSSAPTAPIWTGSPAP</sequence>
<dbReference type="GO" id="GO:0044550">
    <property type="term" value="P:secondary metabolite biosynthetic process"/>
    <property type="evidence" value="ECO:0007669"/>
    <property type="project" value="TreeGrafter"/>
</dbReference>
<evidence type="ECO:0000256" key="3">
    <source>
        <dbReference type="ARBA" id="ARBA00023002"/>
    </source>
</evidence>
<keyword evidence="6" id="KW-1185">Reference proteome</keyword>
<evidence type="ECO:0000313" key="5">
    <source>
        <dbReference type="EMBL" id="QFR01581.1"/>
    </source>
</evidence>
<protein>
    <recommendedName>
        <fullName evidence="7">FAD-binding domain-containing protein</fullName>
    </recommendedName>
</protein>
<dbReference type="Proteomes" id="UP000327294">
    <property type="component" value="Chromosome"/>
</dbReference>
<evidence type="ECO:0000256" key="2">
    <source>
        <dbReference type="ARBA" id="ARBA00022827"/>
    </source>
</evidence>
<keyword evidence="2" id="KW-0274">FAD</keyword>
<dbReference type="PANTHER" id="PTHR46720:SF3">
    <property type="entry name" value="FAD-BINDING DOMAIN-CONTAINING PROTEIN-RELATED"/>
    <property type="match status" value="1"/>
</dbReference>
<evidence type="ECO:0000256" key="4">
    <source>
        <dbReference type="SAM" id="MobiDB-lite"/>
    </source>
</evidence>
<evidence type="ECO:0000256" key="1">
    <source>
        <dbReference type="ARBA" id="ARBA00022630"/>
    </source>
</evidence>
<keyword evidence="1" id="KW-0285">Flavoprotein</keyword>
<dbReference type="InterPro" id="IPR051104">
    <property type="entry name" value="FAD_monoxygenase"/>
</dbReference>
<feature type="compositionally biased region" description="Polar residues" evidence="4">
    <location>
        <begin position="145"/>
        <end position="154"/>
    </location>
</feature>
<proteinExistence type="predicted"/>
<accession>A0A5P8KEZ2</accession>
<feature type="region of interest" description="Disordered" evidence="4">
    <location>
        <begin position="145"/>
        <end position="165"/>
    </location>
</feature>
<gene>
    <name evidence="5" type="ORF">F9278_41460</name>
</gene>
<keyword evidence="3" id="KW-0560">Oxidoreductase</keyword>
<dbReference type="KEGG" id="sphv:F9278_41460"/>
<organism evidence="5 6">
    <name type="scientific">Streptomyces phaeolivaceus</name>
    <dbReference type="NCBI Taxonomy" id="2653200"/>
    <lineage>
        <taxon>Bacteria</taxon>
        <taxon>Bacillati</taxon>
        <taxon>Actinomycetota</taxon>
        <taxon>Actinomycetes</taxon>
        <taxon>Kitasatosporales</taxon>
        <taxon>Streptomycetaceae</taxon>
        <taxon>Streptomyces</taxon>
    </lineage>
</organism>
<dbReference type="AlphaFoldDB" id="A0A5P8KEZ2"/>
<dbReference type="InterPro" id="IPR036188">
    <property type="entry name" value="FAD/NAD-bd_sf"/>
</dbReference>
<evidence type="ECO:0008006" key="7">
    <source>
        <dbReference type="Google" id="ProtNLM"/>
    </source>
</evidence>
<name>A0A5P8KEZ2_9ACTN</name>